<gene>
    <name evidence="11" type="ORF">SAMN02745121_07431</name>
</gene>
<evidence type="ECO:0000256" key="1">
    <source>
        <dbReference type="ARBA" id="ARBA00000185"/>
    </source>
</evidence>
<keyword evidence="8" id="KW-0413">Isomerase</keyword>
<evidence type="ECO:0000256" key="9">
    <source>
        <dbReference type="SAM" id="MobiDB-lite"/>
    </source>
</evidence>
<dbReference type="SUPFAM" id="SSF54211">
    <property type="entry name" value="Ribosomal protein S5 domain 2-like"/>
    <property type="match status" value="1"/>
</dbReference>
<keyword evidence="4" id="KW-0547">Nucleotide-binding</keyword>
<dbReference type="AlphaFoldDB" id="A0A1I2GQ85"/>
<dbReference type="InterPro" id="IPR036890">
    <property type="entry name" value="HATPase_C_sf"/>
</dbReference>
<dbReference type="InterPro" id="IPR020568">
    <property type="entry name" value="Ribosomal_Su5_D2-typ_SF"/>
</dbReference>
<dbReference type="GO" id="GO:0005524">
    <property type="term" value="F:ATP binding"/>
    <property type="evidence" value="ECO:0007669"/>
    <property type="project" value="UniProtKB-KW"/>
</dbReference>
<keyword evidence="7" id="KW-0238">DNA-binding</keyword>
<evidence type="ECO:0000256" key="7">
    <source>
        <dbReference type="ARBA" id="ARBA00023125"/>
    </source>
</evidence>
<dbReference type="OrthoDB" id="5512710at2"/>
<comment type="similarity">
    <text evidence="2">Belongs to the type II topoisomerase GyrB family.</text>
</comment>
<comment type="catalytic activity">
    <reaction evidence="1">
        <text>ATP-dependent breakage, passage and rejoining of double-stranded DNA.</text>
        <dbReference type="EC" id="5.6.2.2"/>
    </reaction>
</comment>
<keyword evidence="6" id="KW-0799">Topoisomerase</keyword>
<dbReference type="RefSeq" id="WP_096327037.1">
    <property type="nucleotide sequence ID" value="NZ_FOMX01000034.1"/>
</dbReference>
<evidence type="ECO:0000313" key="11">
    <source>
        <dbReference type="EMBL" id="SFF19393.1"/>
    </source>
</evidence>
<dbReference type="GO" id="GO:0003677">
    <property type="term" value="F:DNA binding"/>
    <property type="evidence" value="ECO:0007669"/>
    <property type="project" value="UniProtKB-KW"/>
</dbReference>
<feature type="domain" description="Histidine kinase/HSP90-like ATPase" evidence="10">
    <location>
        <begin position="31"/>
        <end position="167"/>
    </location>
</feature>
<dbReference type="Gene3D" id="3.30.230.10">
    <property type="match status" value="1"/>
</dbReference>
<dbReference type="InterPro" id="IPR003594">
    <property type="entry name" value="HATPase_dom"/>
</dbReference>
<dbReference type="GO" id="GO:0003918">
    <property type="term" value="F:DNA topoisomerase type II (double strand cut, ATP-hydrolyzing) activity"/>
    <property type="evidence" value="ECO:0007669"/>
    <property type="project" value="UniProtKB-EC"/>
</dbReference>
<dbReference type="STRING" id="54.SAMN02745121_07431"/>
<evidence type="ECO:0000256" key="4">
    <source>
        <dbReference type="ARBA" id="ARBA00022741"/>
    </source>
</evidence>
<dbReference type="SMART" id="SM00387">
    <property type="entry name" value="HATPase_c"/>
    <property type="match status" value="1"/>
</dbReference>
<feature type="region of interest" description="Disordered" evidence="9">
    <location>
        <begin position="329"/>
        <end position="368"/>
    </location>
</feature>
<dbReference type="EMBL" id="FOMX01000034">
    <property type="protein sequence ID" value="SFF19393.1"/>
    <property type="molecule type" value="Genomic_DNA"/>
</dbReference>
<dbReference type="InterPro" id="IPR014721">
    <property type="entry name" value="Ribsml_uS5_D2-typ_fold_subgr"/>
</dbReference>
<feature type="compositionally biased region" description="Basic and acidic residues" evidence="9">
    <location>
        <begin position="332"/>
        <end position="356"/>
    </location>
</feature>
<evidence type="ECO:0000256" key="3">
    <source>
        <dbReference type="ARBA" id="ARBA00012895"/>
    </source>
</evidence>
<evidence type="ECO:0000256" key="2">
    <source>
        <dbReference type="ARBA" id="ARBA00010708"/>
    </source>
</evidence>
<evidence type="ECO:0000259" key="10">
    <source>
        <dbReference type="SMART" id="SM00387"/>
    </source>
</evidence>
<dbReference type="PRINTS" id="PR00418">
    <property type="entry name" value="TPI2FAMILY"/>
</dbReference>
<dbReference type="Pfam" id="PF02518">
    <property type="entry name" value="HATPase_c"/>
    <property type="match status" value="1"/>
</dbReference>
<evidence type="ECO:0000313" key="12">
    <source>
        <dbReference type="Proteomes" id="UP000199400"/>
    </source>
</evidence>
<keyword evidence="12" id="KW-1185">Reference proteome</keyword>
<keyword evidence="5" id="KW-0067">ATP-binding</keyword>
<reference evidence="12" key="1">
    <citation type="submission" date="2016-10" db="EMBL/GenBank/DDBJ databases">
        <authorList>
            <person name="Varghese N."/>
            <person name="Submissions S."/>
        </authorList>
    </citation>
    <scope>NUCLEOTIDE SEQUENCE [LARGE SCALE GENOMIC DNA]</scope>
    <source>
        <strain evidence="12">ATCC 25963</strain>
    </source>
</reference>
<name>A0A1I2GQ85_9BACT</name>
<dbReference type="Gene3D" id="3.30.565.10">
    <property type="entry name" value="Histidine kinase-like ATPase, C-terminal domain"/>
    <property type="match status" value="1"/>
</dbReference>
<dbReference type="EC" id="5.6.2.2" evidence="3"/>
<dbReference type="Proteomes" id="UP000199400">
    <property type="component" value="Unassembled WGS sequence"/>
</dbReference>
<accession>A0A1I2GQ85</accession>
<protein>
    <recommendedName>
        <fullName evidence="3">DNA topoisomerase (ATP-hydrolyzing)</fullName>
        <ecNumber evidence="3">5.6.2.2</ecNumber>
    </recommendedName>
</protein>
<dbReference type="PANTHER" id="PTHR45866:SF1">
    <property type="entry name" value="DNA GYRASE SUBUNIT B, MITOCHONDRIAL"/>
    <property type="match status" value="1"/>
</dbReference>
<evidence type="ECO:0000256" key="5">
    <source>
        <dbReference type="ARBA" id="ARBA00022840"/>
    </source>
</evidence>
<proteinExistence type="inferred from homology"/>
<evidence type="ECO:0000256" key="8">
    <source>
        <dbReference type="ARBA" id="ARBA00023235"/>
    </source>
</evidence>
<evidence type="ECO:0000256" key="6">
    <source>
        <dbReference type="ARBA" id="ARBA00023029"/>
    </source>
</evidence>
<sequence length="368" mass="40509">MASDYTADTIQVLTLHEAVRRRPRMYIRSTDDGAGPLHMLLEIVDRAIDQIVLGRCTRVDVRIDADDFVTVSDDGPGIPAGSLVEVLERPSRPPTVDRHRPRFHLGLHGLGLAVANALSDPFEVDTVHAGEQATVAYAGGLRHVPLRVNAASRPSGTRVRFRPDPQIFQCMRVPRVELTRRLEDLAFLLPANALSWSFAGERATGLVARVRAEFPGPLGDVAHHQSEYATEHGPTPVEVALAWRSEPRGRPAQLLGYVNLQHMEDGPHVTGLLAGIRDFLQIRSERPLEGLVAAVAVRLADSEYGRQTMSPPIHSSVYSAVKEATSTALQRWAERAPEDADALRRRVKAGEPDESSKGQPGRRPRRPR</sequence>
<dbReference type="SUPFAM" id="SSF55874">
    <property type="entry name" value="ATPase domain of HSP90 chaperone/DNA topoisomerase II/histidine kinase"/>
    <property type="match status" value="1"/>
</dbReference>
<organism evidence="11 12">
    <name type="scientific">Nannocystis exedens</name>
    <dbReference type="NCBI Taxonomy" id="54"/>
    <lineage>
        <taxon>Bacteria</taxon>
        <taxon>Pseudomonadati</taxon>
        <taxon>Myxococcota</taxon>
        <taxon>Polyangia</taxon>
        <taxon>Nannocystales</taxon>
        <taxon>Nannocystaceae</taxon>
        <taxon>Nannocystis</taxon>
    </lineage>
</organism>
<dbReference type="PANTHER" id="PTHR45866">
    <property type="entry name" value="DNA GYRASE/TOPOISOMERASE SUBUNIT B"/>
    <property type="match status" value="1"/>
</dbReference>